<dbReference type="Proteomes" id="UP000230750">
    <property type="component" value="Unassembled WGS sequence"/>
</dbReference>
<dbReference type="InterPro" id="IPR027417">
    <property type="entry name" value="P-loop_NTPase"/>
</dbReference>
<comment type="similarity">
    <text evidence="2 9">Belongs to the sulfotransferase 2 family.</text>
</comment>
<keyword evidence="9" id="KW-0735">Signal-anchor</keyword>
<keyword evidence="6 9" id="KW-0333">Golgi apparatus</keyword>
<evidence type="ECO:0000256" key="4">
    <source>
        <dbReference type="ARBA" id="ARBA00022692"/>
    </source>
</evidence>
<keyword evidence="3 9" id="KW-0808">Transferase</keyword>
<dbReference type="Gene3D" id="3.40.50.300">
    <property type="entry name" value="P-loop containing nucleotide triphosphate hydrolases"/>
    <property type="match status" value="1"/>
</dbReference>
<comment type="subcellular location">
    <subcellularLocation>
        <location evidence="1 9">Golgi apparatus membrane</location>
        <topology evidence="1 9">Single-pass type II membrane protein</topology>
    </subcellularLocation>
</comment>
<evidence type="ECO:0000256" key="2">
    <source>
        <dbReference type="ARBA" id="ARBA00006339"/>
    </source>
</evidence>
<protein>
    <recommendedName>
        <fullName evidence="9">Carbohydrate sulfotransferase</fullName>
        <ecNumber evidence="9">2.8.2.-</ecNumber>
    </recommendedName>
</protein>
<keyword evidence="11" id="KW-1185">Reference proteome</keyword>
<dbReference type="GO" id="GO:0008146">
    <property type="term" value="F:sulfotransferase activity"/>
    <property type="evidence" value="ECO:0007669"/>
    <property type="project" value="InterPro"/>
</dbReference>
<dbReference type="AlphaFoldDB" id="A0A2G8JHR3"/>
<evidence type="ECO:0000256" key="6">
    <source>
        <dbReference type="ARBA" id="ARBA00023034"/>
    </source>
</evidence>
<dbReference type="PANTHER" id="PTHR12137:SF54">
    <property type="entry name" value="CARBOHYDRATE SULFOTRANSFERASE"/>
    <property type="match status" value="1"/>
</dbReference>
<gene>
    <name evidence="10" type="ORF">BSL78_27885</name>
</gene>
<dbReference type="PANTHER" id="PTHR12137">
    <property type="entry name" value="CARBOHYDRATE SULFOTRANSFERASE"/>
    <property type="match status" value="1"/>
</dbReference>
<comment type="caution">
    <text evidence="10">The sequence shown here is derived from an EMBL/GenBank/DDBJ whole genome shotgun (WGS) entry which is preliminary data.</text>
</comment>
<evidence type="ECO:0000256" key="5">
    <source>
        <dbReference type="ARBA" id="ARBA00022989"/>
    </source>
</evidence>
<accession>A0A2G8JHR3</accession>
<keyword evidence="8 9" id="KW-0325">Glycoprotein</keyword>
<organism evidence="10 11">
    <name type="scientific">Stichopus japonicus</name>
    <name type="common">Sea cucumber</name>
    <dbReference type="NCBI Taxonomy" id="307972"/>
    <lineage>
        <taxon>Eukaryota</taxon>
        <taxon>Metazoa</taxon>
        <taxon>Echinodermata</taxon>
        <taxon>Eleutherozoa</taxon>
        <taxon>Echinozoa</taxon>
        <taxon>Holothuroidea</taxon>
        <taxon>Aspidochirotacea</taxon>
        <taxon>Aspidochirotida</taxon>
        <taxon>Stichopodidae</taxon>
        <taxon>Apostichopus</taxon>
    </lineage>
</organism>
<keyword evidence="5" id="KW-1133">Transmembrane helix</keyword>
<evidence type="ECO:0000256" key="8">
    <source>
        <dbReference type="ARBA" id="ARBA00023180"/>
    </source>
</evidence>
<evidence type="ECO:0000256" key="7">
    <source>
        <dbReference type="ARBA" id="ARBA00023136"/>
    </source>
</evidence>
<dbReference type="GO" id="GO:0000139">
    <property type="term" value="C:Golgi membrane"/>
    <property type="evidence" value="ECO:0007669"/>
    <property type="project" value="UniProtKB-SubCell"/>
</dbReference>
<dbReference type="EC" id="2.8.2.-" evidence="9"/>
<dbReference type="InterPro" id="IPR018011">
    <property type="entry name" value="Carb_sulfotrans_8-10"/>
</dbReference>
<reference evidence="10 11" key="1">
    <citation type="journal article" date="2017" name="PLoS Biol.">
        <title>The sea cucumber genome provides insights into morphological evolution and visceral regeneration.</title>
        <authorList>
            <person name="Zhang X."/>
            <person name="Sun L."/>
            <person name="Yuan J."/>
            <person name="Sun Y."/>
            <person name="Gao Y."/>
            <person name="Zhang L."/>
            <person name="Li S."/>
            <person name="Dai H."/>
            <person name="Hamel J.F."/>
            <person name="Liu C."/>
            <person name="Yu Y."/>
            <person name="Liu S."/>
            <person name="Lin W."/>
            <person name="Guo K."/>
            <person name="Jin S."/>
            <person name="Xu P."/>
            <person name="Storey K.B."/>
            <person name="Huan P."/>
            <person name="Zhang T."/>
            <person name="Zhou Y."/>
            <person name="Zhang J."/>
            <person name="Lin C."/>
            <person name="Li X."/>
            <person name="Xing L."/>
            <person name="Huo D."/>
            <person name="Sun M."/>
            <person name="Wang L."/>
            <person name="Mercier A."/>
            <person name="Li F."/>
            <person name="Yang H."/>
            <person name="Xiang J."/>
        </authorList>
    </citation>
    <scope>NUCLEOTIDE SEQUENCE [LARGE SCALE GENOMIC DNA]</scope>
    <source>
        <strain evidence="10">Shaxun</strain>
        <tissue evidence="10">Muscle</tissue>
    </source>
</reference>
<dbReference type="Pfam" id="PF03567">
    <property type="entry name" value="Sulfotransfer_2"/>
    <property type="match status" value="1"/>
</dbReference>
<evidence type="ECO:0000256" key="3">
    <source>
        <dbReference type="ARBA" id="ARBA00022679"/>
    </source>
</evidence>
<evidence type="ECO:0000256" key="9">
    <source>
        <dbReference type="RuleBase" id="RU364020"/>
    </source>
</evidence>
<keyword evidence="7" id="KW-0472">Membrane</keyword>
<sequence>MLFVGFSRRKAIILITVSCFIALVFFDDYFKGIDSSQEEHSEIIRRPDYKIQFGVQKNIEEHIGSSEVALGILSPQTENELNNSRLVVDHDIPITTMPYYPKNAQINNSRKLLFIHIPKTGGTSIESSFLFKEQRRKNAIGGHHKISEFNQKHFENYHKFCMVRHPCSRLISAWSYLAQNRGNAKDKRWVKQNLTAETRKSFNSFVRMTLAPEGHVKIQDENHLQTQVGMIFRENGKFGLDQMLVFEKWEESIDVLGLRIKTDVSAVKVRHLTRSLHNTCEDSYTSDTWAKMVKLYEMDFCVLGYSSDINRTDITPQPNFTQEIINDRYQSCIKQSRLRNGL</sequence>
<evidence type="ECO:0000313" key="11">
    <source>
        <dbReference type="Proteomes" id="UP000230750"/>
    </source>
</evidence>
<evidence type="ECO:0000313" key="10">
    <source>
        <dbReference type="EMBL" id="PIK35290.1"/>
    </source>
</evidence>
<dbReference type="GO" id="GO:0016051">
    <property type="term" value="P:carbohydrate biosynthetic process"/>
    <property type="evidence" value="ECO:0007669"/>
    <property type="project" value="InterPro"/>
</dbReference>
<keyword evidence="9" id="KW-0119">Carbohydrate metabolism</keyword>
<keyword evidence="4" id="KW-0812">Transmembrane</keyword>
<dbReference type="EMBL" id="MRZV01001937">
    <property type="protein sequence ID" value="PIK35290.1"/>
    <property type="molecule type" value="Genomic_DNA"/>
</dbReference>
<dbReference type="OrthoDB" id="432792at2759"/>
<dbReference type="InterPro" id="IPR005331">
    <property type="entry name" value="Sulfotransferase"/>
</dbReference>
<name>A0A2G8JHR3_STIJA</name>
<evidence type="ECO:0000256" key="1">
    <source>
        <dbReference type="ARBA" id="ARBA00004323"/>
    </source>
</evidence>
<proteinExistence type="inferred from homology"/>